<organism evidence="10 13">
    <name type="scientific">Methanothrix harundinacea</name>
    <dbReference type="NCBI Taxonomy" id="301375"/>
    <lineage>
        <taxon>Archaea</taxon>
        <taxon>Methanobacteriati</taxon>
        <taxon>Methanobacteriota</taxon>
        <taxon>Stenosarchaea group</taxon>
        <taxon>Methanomicrobia</taxon>
        <taxon>Methanotrichales</taxon>
        <taxon>Methanotrichaceae</taxon>
        <taxon>Methanothrix</taxon>
    </lineage>
</organism>
<protein>
    <submittedName>
        <fullName evidence="10">Cation diffusion facilitator family transporter</fullName>
    </submittedName>
</protein>
<dbReference type="InterPro" id="IPR003731">
    <property type="entry name" value="Di-Nase_FeMo-co_biosynth"/>
</dbReference>
<dbReference type="Gene3D" id="3.30.420.130">
    <property type="entry name" value="Dinitrogenase iron-molybdenum cofactor biosynthesis domain"/>
    <property type="match status" value="1"/>
</dbReference>
<feature type="domain" description="Cation efflux protein transmembrane" evidence="7">
    <location>
        <begin position="19"/>
        <end position="207"/>
    </location>
</feature>
<dbReference type="Proteomes" id="UP000057043">
    <property type="component" value="Unassembled WGS sequence"/>
</dbReference>
<dbReference type="Pfam" id="PF16916">
    <property type="entry name" value="ZT_dimer"/>
    <property type="match status" value="1"/>
</dbReference>
<comment type="caution">
    <text evidence="10">The sequence shown here is derived from an EMBL/GenBank/DDBJ whole genome shotgun (WGS) entry which is preliminary data.</text>
</comment>
<evidence type="ECO:0000256" key="6">
    <source>
        <dbReference type="SAM" id="Phobius"/>
    </source>
</evidence>
<evidence type="ECO:0000313" key="13">
    <source>
        <dbReference type="Proteomes" id="UP000057043"/>
    </source>
</evidence>
<comment type="subcellular location">
    <subcellularLocation>
        <location evidence="1">Membrane</location>
        <topology evidence="1">Multi-pass membrane protein</topology>
    </subcellularLocation>
</comment>
<dbReference type="Pfam" id="PF01545">
    <property type="entry name" value="Cation_efflux"/>
    <property type="match status" value="1"/>
</dbReference>
<dbReference type="NCBIfam" id="TIGR01297">
    <property type="entry name" value="CDF"/>
    <property type="match status" value="1"/>
</dbReference>
<proteinExistence type="predicted"/>
<dbReference type="EMBL" id="LGFT01000030">
    <property type="protein sequence ID" value="KUK44253.1"/>
    <property type="molecule type" value="Genomic_DNA"/>
</dbReference>
<dbReference type="SUPFAM" id="SSF160240">
    <property type="entry name" value="Cation efflux protein cytoplasmic domain-like"/>
    <property type="match status" value="1"/>
</dbReference>
<evidence type="ECO:0000313" key="10">
    <source>
        <dbReference type="EMBL" id="KUK44253.1"/>
    </source>
</evidence>
<evidence type="ECO:0000256" key="4">
    <source>
        <dbReference type="ARBA" id="ARBA00022989"/>
    </source>
</evidence>
<feature type="transmembrane region" description="Helical" evidence="6">
    <location>
        <begin position="156"/>
        <end position="176"/>
    </location>
</feature>
<dbReference type="PANTHER" id="PTHR43840">
    <property type="entry name" value="MITOCHONDRIAL METAL TRANSPORTER 1-RELATED"/>
    <property type="match status" value="1"/>
</dbReference>
<feature type="transmembrane region" description="Helical" evidence="6">
    <location>
        <begin position="118"/>
        <end position="136"/>
    </location>
</feature>
<dbReference type="Pfam" id="PF02579">
    <property type="entry name" value="Nitro_FeMo-Co"/>
    <property type="match status" value="1"/>
</dbReference>
<dbReference type="GO" id="GO:0008324">
    <property type="term" value="F:monoatomic cation transmembrane transporter activity"/>
    <property type="evidence" value="ECO:0007669"/>
    <property type="project" value="InterPro"/>
</dbReference>
<feature type="transmembrane region" description="Helical" evidence="6">
    <location>
        <begin position="48"/>
        <end position="67"/>
    </location>
</feature>
<evidence type="ECO:0000259" key="7">
    <source>
        <dbReference type="Pfam" id="PF01545"/>
    </source>
</evidence>
<dbReference type="InterPro" id="IPR050291">
    <property type="entry name" value="CDF_Transporter"/>
</dbReference>
<evidence type="ECO:0000256" key="2">
    <source>
        <dbReference type="ARBA" id="ARBA00022448"/>
    </source>
</evidence>
<dbReference type="PATRIC" id="fig|301375.6.peg.63"/>
<evidence type="ECO:0000313" key="11">
    <source>
        <dbReference type="EMBL" id="KUK96330.1"/>
    </source>
</evidence>
<dbReference type="InterPro" id="IPR058533">
    <property type="entry name" value="Cation_efflux_TM"/>
</dbReference>
<dbReference type="Gene3D" id="3.30.70.1350">
    <property type="entry name" value="Cation efflux protein, cytoplasmic domain"/>
    <property type="match status" value="1"/>
</dbReference>
<keyword evidence="4 6" id="KW-1133">Transmembrane helix</keyword>
<dbReference type="InterPro" id="IPR002524">
    <property type="entry name" value="Cation_efflux"/>
</dbReference>
<feature type="transmembrane region" description="Helical" evidence="6">
    <location>
        <begin position="79"/>
        <end position="98"/>
    </location>
</feature>
<evidence type="ECO:0000256" key="5">
    <source>
        <dbReference type="ARBA" id="ARBA00023136"/>
    </source>
</evidence>
<dbReference type="AlphaFoldDB" id="A0A101FTL5"/>
<dbReference type="PANTHER" id="PTHR43840:SF15">
    <property type="entry name" value="MITOCHONDRIAL METAL TRANSPORTER 1-RELATED"/>
    <property type="match status" value="1"/>
</dbReference>
<feature type="transmembrane region" description="Helical" evidence="6">
    <location>
        <begin position="17"/>
        <end position="36"/>
    </location>
</feature>
<dbReference type="GO" id="GO:0016020">
    <property type="term" value="C:membrane"/>
    <property type="evidence" value="ECO:0007669"/>
    <property type="project" value="UniProtKB-SubCell"/>
</dbReference>
<dbReference type="SUPFAM" id="SSF53146">
    <property type="entry name" value="Nitrogenase accessory factor-like"/>
    <property type="match status" value="1"/>
</dbReference>
<name>A0A101FTL5_9EURY</name>
<evidence type="ECO:0000259" key="8">
    <source>
        <dbReference type="Pfam" id="PF02579"/>
    </source>
</evidence>
<dbReference type="SUPFAM" id="SSF161111">
    <property type="entry name" value="Cation efflux protein transmembrane domain-like"/>
    <property type="match status" value="1"/>
</dbReference>
<evidence type="ECO:0000256" key="1">
    <source>
        <dbReference type="ARBA" id="ARBA00004141"/>
    </source>
</evidence>
<evidence type="ECO:0000259" key="9">
    <source>
        <dbReference type="Pfam" id="PF16916"/>
    </source>
</evidence>
<dbReference type="InterPro" id="IPR036837">
    <property type="entry name" value="Cation_efflux_CTD_sf"/>
</dbReference>
<keyword evidence="3 6" id="KW-0812">Transmembrane</keyword>
<reference evidence="12 13" key="2">
    <citation type="journal article" date="2015" name="MBio">
        <title>Genome-Resolved Metagenomic Analysis Reveals Roles for Candidate Phyla and Other Microbial Community Members in Biogeochemical Transformations in Oil Reservoirs.</title>
        <authorList>
            <person name="Hu P."/>
            <person name="Tom L."/>
            <person name="Singh A."/>
            <person name="Thomas B.C."/>
            <person name="Baker B.J."/>
            <person name="Piceno Y.M."/>
            <person name="Andersen G.L."/>
            <person name="Banfield J.F."/>
        </authorList>
    </citation>
    <scope>NUCLEOTIDE SEQUENCE [LARGE SCALE GENOMIC DNA]</scope>
    <source>
        <strain evidence="10">57_489</strain>
    </source>
</reference>
<keyword evidence="5 6" id="KW-0472">Membrane</keyword>
<dbReference type="InterPro" id="IPR027469">
    <property type="entry name" value="Cation_efflux_TMD_sf"/>
</dbReference>
<dbReference type="InterPro" id="IPR027470">
    <property type="entry name" value="Cation_efflux_CTD"/>
</dbReference>
<dbReference type="Proteomes" id="UP000053961">
    <property type="component" value="Unassembled WGS sequence"/>
</dbReference>
<reference evidence="11" key="1">
    <citation type="journal article" date="2015" name="MBio">
        <title>Genome-resolved metagenomic analysis reveals roles for candidate phyla and other microbial community members in biogeochemical transformations in oil reservoirs.</title>
        <authorList>
            <person name="Hu P."/>
            <person name="Tom L."/>
            <person name="Singh A."/>
            <person name="Thomas B.C."/>
            <person name="Baker B.J."/>
            <person name="Piceno Y.M."/>
            <person name="Andersen G.L."/>
            <person name="Banfield J.F."/>
        </authorList>
    </citation>
    <scope>NUCLEOTIDE SEQUENCE [LARGE SCALE GENOMIC DNA]</scope>
    <source>
        <strain evidence="11">56_747</strain>
    </source>
</reference>
<keyword evidence="2" id="KW-0813">Transport</keyword>
<evidence type="ECO:0000256" key="3">
    <source>
        <dbReference type="ARBA" id="ARBA00022692"/>
    </source>
</evidence>
<feature type="domain" description="Cation efflux protein cytoplasmic" evidence="9">
    <location>
        <begin position="212"/>
        <end position="287"/>
    </location>
</feature>
<gene>
    <name evidence="10" type="ORF">XD72_1385</name>
    <name evidence="11" type="ORF">XE07_1172</name>
</gene>
<dbReference type="EMBL" id="LGHB01000015">
    <property type="protein sequence ID" value="KUK96330.1"/>
    <property type="molecule type" value="Genomic_DNA"/>
</dbReference>
<dbReference type="Gene3D" id="1.20.1510.10">
    <property type="entry name" value="Cation efflux protein transmembrane domain"/>
    <property type="match status" value="1"/>
</dbReference>
<sequence length="401" mass="43302">MQVAADAKYGRDPVFRVAILSLLVNLSLVGIKLALSSLSGSLALRADAVHSMVDVFGSTALILGIFISGRKSKSFPYGLYKVENLVAVIISLLLFLTAYEIAREAAVGATSGVPYSGWVLVAVAAIVPIPFLFGTYEMKVGERYSSPSLAADGRQFRADVLTELVVFAAVAGQFFGLPLDRIAAAIIAVLIIKAGWEILVSGMRVLLDASIDPATLKKIEEAIEANPEVSAVEEVTGRNSGRYLFVEAKVAFRVTDLARAHQASQRIERDIREAVPNVDRVLIHYEPRPRTHLRYAVALADLEGKISSHFGESPYFALVDFNLKEERVEGQTILANPYKDMEKGKGLKVSGFLLSHKPDVVVAGESLEGKGPGYALAEAGVETVRTEAGNLREVVEGMGWE</sequence>
<feature type="domain" description="Dinitrogenase iron-molybdenum cofactor biosynthesis" evidence="8">
    <location>
        <begin position="303"/>
        <end position="396"/>
    </location>
</feature>
<accession>A0A101FTL5</accession>
<feature type="transmembrane region" description="Helical" evidence="6">
    <location>
        <begin position="182"/>
        <end position="207"/>
    </location>
</feature>
<dbReference type="InterPro" id="IPR036105">
    <property type="entry name" value="DiNase_FeMo-co_biosyn_sf"/>
</dbReference>
<evidence type="ECO:0000313" key="12">
    <source>
        <dbReference type="Proteomes" id="UP000053961"/>
    </source>
</evidence>